<dbReference type="InterPro" id="IPR002208">
    <property type="entry name" value="SecY/SEC61-alpha"/>
</dbReference>
<feature type="transmembrane region" description="Helical" evidence="2">
    <location>
        <begin position="297"/>
        <end position="323"/>
    </location>
</feature>
<organism evidence="5">
    <name type="scientific">Candida tenuis (strain ATCC 10573 / BCRC 21748 / CBS 615 / JCM 9827 / NBRC 10315 / NRRL Y-1498 / VKM Y-70)</name>
    <name type="common">Yeast</name>
    <name type="synonym">Yamadazyma tenuis</name>
    <dbReference type="NCBI Taxonomy" id="590646"/>
    <lineage>
        <taxon>Eukaryota</taxon>
        <taxon>Fungi</taxon>
        <taxon>Dikarya</taxon>
        <taxon>Ascomycota</taxon>
        <taxon>Saccharomycotina</taxon>
        <taxon>Pichiomycetes</taxon>
        <taxon>Debaryomycetaceae</taxon>
        <taxon>Yamadazyma</taxon>
    </lineage>
</organism>
<dbReference type="Pfam" id="PF00344">
    <property type="entry name" value="SecY"/>
    <property type="match status" value="1"/>
</dbReference>
<dbReference type="PANTHER" id="PTHR10906">
    <property type="entry name" value="SECY/SEC61-ALPHA FAMILY MEMBER"/>
    <property type="match status" value="1"/>
</dbReference>
<feature type="transmembrane region" description="Helical" evidence="2">
    <location>
        <begin position="79"/>
        <end position="102"/>
    </location>
</feature>
<dbReference type="EMBL" id="GL996515">
    <property type="protein sequence ID" value="EGV64949.1"/>
    <property type="molecule type" value="Genomic_DNA"/>
</dbReference>
<dbReference type="KEGG" id="cten:18248828"/>
<dbReference type="GO" id="GO:0016020">
    <property type="term" value="C:membrane"/>
    <property type="evidence" value="ECO:0007669"/>
    <property type="project" value="InterPro"/>
</dbReference>
<dbReference type="InterPro" id="IPR023201">
    <property type="entry name" value="SecY_dom_sf"/>
</dbReference>
<evidence type="ECO:0000256" key="2">
    <source>
        <dbReference type="SAM" id="Phobius"/>
    </source>
</evidence>
<feature type="transmembrane region" description="Helical" evidence="2">
    <location>
        <begin position="33"/>
        <end position="53"/>
    </location>
</feature>
<proteinExistence type="inferred from homology"/>
<accession>G3B1E1</accession>
<dbReference type="STRING" id="590646.G3B1E1"/>
<evidence type="ECO:0000256" key="1">
    <source>
        <dbReference type="RuleBase" id="RU004349"/>
    </source>
</evidence>
<dbReference type="PIRSF" id="PIRSF004557">
    <property type="entry name" value="SecY"/>
    <property type="match status" value="1"/>
</dbReference>
<feature type="transmembrane region" description="Helical" evidence="2">
    <location>
        <begin position="259"/>
        <end position="277"/>
    </location>
</feature>
<comment type="similarity">
    <text evidence="1">Belongs to the SecY/SEC61-alpha family.</text>
</comment>
<dbReference type="OrthoDB" id="420669at2759"/>
<dbReference type="Pfam" id="PF10559">
    <property type="entry name" value="Plug_translocon"/>
    <property type="match status" value="1"/>
</dbReference>
<dbReference type="eggNOG" id="KOG1373">
    <property type="taxonomic scope" value="Eukaryota"/>
</dbReference>
<dbReference type="Proteomes" id="UP000000707">
    <property type="component" value="Unassembled WGS sequence"/>
</dbReference>
<evidence type="ECO:0000259" key="3">
    <source>
        <dbReference type="Pfam" id="PF10559"/>
    </source>
</evidence>
<evidence type="ECO:0000313" key="4">
    <source>
        <dbReference type="EMBL" id="EGV64949.1"/>
    </source>
</evidence>
<dbReference type="SUPFAM" id="SSF103491">
    <property type="entry name" value="Preprotein translocase SecY subunit"/>
    <property type="match status" value="1"/>
</dbReference>
<gene>
    <name evidence="4" type="ORF">CANTEDRAFT_121180</name>
</gene>
<keyword evidence="2" id="KW-0812">Transmembrane</keyword>
<dbReference type="AlphaFoldDB" id="G3B1E1"/>
<protein>
    <recommendedName>
        <fullName evidence="3">Translocon Sec61/SecY plug domain-containing protein</fullName>
    </recommendedName>
</protein>
<dbReference type="GeneID" id="18248828"/>
<dbReference type="Gene3D" id="1.10.3370.10">
    <property type="entry name" value="SecY subunit domain"/>
    <property type="match status" value="1"/>
</dbReference>
<dbReference type="HOGENOM" id="CLU_031763_2_1_1"/>
<dbReference type="GO" id="GO:0015031">
    <property type="term" value="P:protein transport"/>
    <property type="evidence" value="ECO:0007669"/>
    <property type="project" value="InterPro"/>
</dbReference>
<feature type="transmembrane region" description="Helical" evidence="2">
    <location>
        <begin position="148"/>
        <end position="173"/>
    </location>
</feature>
<keyword evidence="2" id="KW-1133">Transmembrane helix</keyword>
<dbReference type="InterPro" id="IPR019561">
    <property type="entry name" value="Translocon_Sec61/SecY_plug_dom"/>
</dbReference>
<evidence type="ECO:0000313" key="5">
    <source>
        <dbReference type="Proteomes" id="UP000000707"/>
    </source>
</evidence>
<reference evidence="4 5" key="1">
    <citation type="journal article" date="2011" name="Proc. Natl. Acad. Sci. U.S.A.">
        <title>Comparative genomics of xylose-fermenting fungi for enhanced biofuel production.</title>
        <authorList>
            <person name="Wohlbach D.J."/>
            <person name="Kuo A."/>
            <person name="Sato T.K."/>
            <person name="Potts K.M."/>
            <person name="Salamov A.A."/>
            <person name="LaButti K.M."/>
            <person name="Sun H."/>
            <person name="Clum A."/>
            <person name="Pangilinan J.L."/>
            <person name="Lindquist E.A."/>
            <person name="Lucas S."/>
            <person name="Lapidus A."/>
            <person name="Jin M."/>
            <person name="Gunawan C."/>
            <person name="Balan V."/>
            <person name="Dale B.E."/>
            <person name="Jeffries T.W."/>
            <person name="Zinkel R."/>
            <person name="Barry K.W."/>
            <person name="Grigoriev I.V."/>
            <person name="Gasch A.P."/>
        </authorList>
    </citation>
    <scope>NUCLEOTIDE SEQUENCE [LARGE SCALE GENOMIC DNA]</scope>
    <source>
        <strain evidence="5">ATCC 10573 / BCRC 21748 / CBS 615 / JCM 9827 / NBRC 10315 / NRRL Y-1498 / VKM Y-70</strain>
    </source>
</reference>
<keyword evidence="2" id="KW-0472">Membrane</keyword>
<name>G3B1E1_CANTC</name>
<feature type="domain" description="Translocon Sec61/SecY plug" evidence="3">
    <location>
        <begin position="41"/>
        <end position="77"/>
    </location>
</feature>
<keyword evidence="5" id="KW-1185">Reference proteome</keyword>
<feature type="transmembrane region" description="Helical" evidence="2">
    <location>
        <begin position="122"/>
        <end position="141"/>
    </location>
</feature>
<sequence>MSGFRLLDLVKFFLPILPEVELPYEKVTLDEKIIFTVSSGIIFLLGQLPLYGLKPNAYLYIQDPFSDFRSIFAMEKGTLLELGLLPVLTSAFIWQLAVGFKVINVNLSLRSERELFQTGQKLTTYGLSIVYLAGLLFSNYYDESLKSYVIGGVAAWGSLFLIFVQVFIFNFFVTSIVEVIDKGLGFGSGALTLLTVQYTSNFVRDLIGLEILPLKNSNKTESFGSLANLVKNFSFNPKTLGGNVLNSFTRFELPNLTQAYIAVASILVVVGLNNFRIELPIRSTKMRGMANVYPIKLLYTGGLPLLFTVTILANLQVFGYFIASIFQYRFLGSYELVNTSLVLNNGILYYFTSPSVVQAVLNPLRTVVYSLTVVFLSTWFANHWALFSGSAPKDISKQFKEQGISISGKRDVSITKELSRIIPVAAVSGAFLLSVTAIVGEVLGGKGKGIAGVVGICAAFSIMEDFVIESQQSGGTSQLLGALSGYQ</sequence>
<feature type="transmembrane region" description="Helical" evidence="2">
    <location>
        <begin position="367"/>
        <end position="387"/>
    </location>
</feature>
<feature type="transmembrane region" description="Helical" evidence="2">
    <location>
        <begin position="449"/>
        <end position="468"/>
    </location>
</feature>
<feature type="transmembrane region" description="Helical" evidence="2">
    <location>
        <begin position="421"/>
        <end position="443"/>
    </location>
</feature>